<organism evidence="2 3">
    <name type="scientific">Pisciglobus halotolerans</name>
    <dbReference type="NCBI Taxonomy" id="745365"/>
    <lineage>
        <taxon>Bacteria</taxon>
        <taxon>Bacillati</taxon>
        <taxon>Bacillota</taxon>
        <taxon>Bacilli</taxon>
        <taxon>Lactobacillales</taxon>
        <taxon>Carnobacteriaceae</taxon>
    </lineage>
</organism>
<evidence type="ECO:0000259" key="1">
    <source>
        <dbReference type="Pfam" id="PF22016"/>
    </source>
</evidence>
<gene>
    <name evidence="2" type="ORF">SAMN04489868_12121</name>
</gene>
<protein>
    <submittedName>
        <fullName evidence="2">Phage integrase, N-terminal SAM-like domain</fullName>
    </submittedName>
</protein>
<name>A0A1I3CQF0_9LACT</name>
<feature type="domain" description="DUF6933" evidence="1">
    <location>
        <begin position="2"/>
        <end position="144"/>
    </location>
</feature>
<evidence type="ECO:0000313" key="3">
    <source>
        <dbReference type="Proteomes" id="UP000198668"/>
    </source>
</evidence>
<dbReference type="InterPro" id="IPR053864">
    <property type="entry name" value="DUF6933"/>
</dbReference>
<reference evidence="2 3" key="1">
    <citation type="submission" date="2016-10" db="EMBL/GenBank/DDBJ databases">
        <authorList>
            <person name="de Groot N.N."/>
        </authorList>
    </citation>
    <scope>NUCLEOTIDE SEQUENCE [LARGE SCALE GENOMIC DNA]</scope>
    <source>
        <strain evidence="2 3">DSM 27630</strain>
    </source>
</reference>
<sequence length="342" mass="39004">MIIGATKKSQPLFSALPSVEDTEYGKQFAATNPLFCWHANYFNYHRKKILVLLNDLTYTPIILQDINAQKKKQLAKLIPEAIRVAFDIAGVSKEKTEEYLKVAGDIQVGATSNRSLTGSINLMTRELSSFKLDLSQTINAEAIALYSKSIHMPLIKKTNMHSAEALRAALDETLKIKEVVAPEPFVINKTWDYSKLKGNLSFDAWEEQREVVLANNEKLLAAFEDYLLQAKKLSQKVVDRHLVNLDFYINIFLVNYQQETPLNSERSAAIFLSDFLVRKDLTSSPTSLKQNGSSLRKFYAFLYEAGEISKKAFNQFKEDIKLGVEEGLEEWEDFMNGEDFWF</sequence>
<dbReference type="EMBL" id="FOQE01000021">
    <property type="protein sequence ID" value="SFH76734.1"/>
    <property type="molecule type" value="Genomic_DNA"/>
</dbReference>
<accession>A0A1I3CQF0</accession>
<dbReference type="Pfam" id="PF22016">
    <property type="entry name" value="DUF6933"/>
    <property type="match status" value="1"/>
</dbReference>
<dbReference type="OrthoDB" id="9801392at2"/>
<proteinExistence type="predicted"/>
<dbReference type="AlphaFoldDB" id="A0A1I3CQF0"/>
<dbReference type="RefSeq" id="WP_092092666.1">
    <property type="nucleotide sequence ID" value="NZ_FOQE01000021.1"/>
</dbReference>
<keyword evidence="3" id="KW-1185">Reference proteome</keyword>
<evidence type="ECO:0000313" key="2">
    <source>
        <dbReference type="EMBL" id="SFH76734.1"/>
    </source>
</evidence>
<dbReference type="Proteomes" id="UP000198668">
    <property type="component" value="Unassembled WGS sequence"/>
</dbReference>